<evidence type="ECO:0000313" key="2">
    <source>
        <dbReference type="Proteomes" id="UP001168642"/>
    </source>
</evidence>
<dbReference type="InterPro" id="IPR009241">
    <property type="entry name" value="HigB-like"/>
</dbReference>
<dbReference type="EMBL" id="JAUMIT010000010">
    <property type="protein sequence ID" value="MDO3695922.1"/>
    <property type="molecule type" value="Genomic_DNA"/>
</dbReference>
<sequence length="110" mass="13198">MKQKFEIIFLEEAIEFMDSLEDKARTKIFYNLEKAKFGNDPKLFKKLTDDVWEFRTLYNKIQYRLFAFWDKTGDSETLVVTTHGIIKKVSKVPKSEIEKTNQIKTEYFNQ</sequence>
<protein>
    <submittedName>
        <fullName evidence="1">Type II toxin-antitoxin system RelE/ParE family toxin</fullName>
    </submittedName>
</protein>
<organism evidence="1 2">
    <name type="scientific">Wenyingzhuangia gilva</name>
    <dbReference type="NCBI Taxonomy" id="3057677"/>
    <lineage>
        <taxon>Bacteria</taxon>
        <taxon>Pseudomonadati</taxon>
        <taxon>Bacteroidota</taxon>
        <taxon>Flavobacteriia</taxon>
        <taxon>Flavobacteriales</taxon>
        <taxon>Flavobacteriaceae</taxon>
        <taxon>Wenyingzhuangia</taxon>
    </lineage>
</organism>
<proteinExistence type="predicted"/>
<keyword evidence="2" id="KW-1185">Reference proteome</keyword>
<accession>A0ABT8VVC6</accession>
<reference evidence="1" key="1">
    <citation type="submission" date="2023-07" db="EMBL/GenBank/DDBJ databases">
        <title>Wenyingzhuangia sp. chi5 genome sequencing and assembly.</title>
        <authorList>
            <person name="Park S."/>
        </authorList>
    </citation>
    <scope>NUCLEOTIDE SEQUENCE</scope>
    <source>
        <strain evidence="1">Chi5</strain>
    </source>
</reference>
<name>A0ABT8VVC6_9FLAO</name>
<dbReference type="RefSeq" id="WP_302885227.1">
    <property type="nucleotide sequence ID" value="NZ_JAUMIT010000010.1"/>
</dbReference>
<gene>
    <name evidence="1" type="ORF">QVZ41_13810</name>
</gene>
<evidence type="ECO:0000313" key="1">
    <source>
        <dbReference type="EMBL" id="MDO3695922.1"/>
    </source>
</evidence>
<dbReference type="Pfam" id="PF05973">
    <property type="entry name" value="Gp49"/>
    <property type="match status" value="1"/>
</dbReference>
<comment type="caution">
    <text evidence="1">The sequence shown here is derived from an EMBL/GenBank/DDBJ whole genome shotgun (WGS) entry which is preliminary data.</text>
</comment>
<dbReference type="Proteomes" id="UP001168642">
    <property type="component" value="Unassembled WGS sequence"/>
</dbReference>